<reference evidence="2 3" key="1">
    <citation type="submission" date="2020-02" db="EMBL/GenBank/DDBJ databases">
        <authorList>
            <person name="Li X.-J."/>
            <person name="Feng X.-M."/>
        </authorList>
    </citation>
    <scope>NUCLEOTIDE SEQUENCE [LARGE SCALE GENOMIC DNA]</scope>
    <source>
        <strain evidence="2 3">CGMCC 4.7225</strain>
    </source>
</reference>
<evidence type="ECO:0000256" key="1">
    <source>
        <dbReference type="SAM" id="MobiDB-lite"/>
    </source>
</evidence>
<dbReference type="Proteomes" id="UP000469185">
    <property type="component" value="Unassembled WGS sequence"/>
</dbReference>
<evidence type="ECO:0000313" key="2">
    <source>
        <dbReference type="EMBL" id="NED96560.1"/>
    </source>
</evidence>
<dbReference type="AlphaFoldDB" id="A0A6N9YNQ2"/>
<comment type="caution">
    <text evidence="2">The sequence shown here is derived from an EMBL/GenBank/DDBJ whole genome shotgun (WGS) entry which is preliminary data.</text>
</comment>
<gene>
    <name evidence="2" type="ORF">G1H11_14715</name>
</gene>
<name>A0A6N9YNQ2_9ACTN</name>
<protein>
    <submittedName>
        <fullName evidence="2">Uncharacterized protein</fullName>
    </submittedName>
</protein>
<dbReference type="EMBL" id="JAAGOB010000007">
    <property type="protein sequence ID" value="NED96560.1"/>
    <property type="molecule type" value="Genomic_DNA"/>
</dbReference>
<feature type="region of interest" description="Disordered" evidence="1">
    <location>
        <begin position="1"/>
        <end position="42"/>
    </location>
</feature>
<feature type="compositionally biased region" description="Basic and acidic residues" evidence="1">
    <location>
        <begin position="1"/>
        <end position="40"/>
    </location>
</feature>
<dbReference type="RefSeq" id="WP_163819341.1">
    <property type="nucleotide sequence ID" value="NZ_JAAGOB010000007.1"/>
</dbReference>
<keyword evidence="3" id="KW-1185">Reference proteome</keyword>
<evidence type="ECO:0000313" key="3">
    <source>
        <dbReference type="Proteomes" id="UP000469185"/>
    </source>
</evidence>
<accession>A0A6N9YNQ2</accession>
<proteinExistence type="predicted"/>
<organism evidence="2 3">
    <name type="scientific">Phytoactinopolyspora alkaliphila</name>
    <dbReference type="NCBI Taxonomy" id="1783498"/>
    <lineage>
        <taxon>Bacteria</taxon>
        <taxon>Bacillati</taxon>
        <taxon>Actinomycetota</taxon>
        <taxon>Actinomycetes</taxon>
        <taxon>Jiangellales</taxon>
        <taxon>Jiangellaceae</taxon>
        <taxon>Phytoactinopolyspora</taxon>
    </lineage>
</organism>
<sequence>MTAHDEYRDAAAGTDEPRSGVEYDEPRGGGDIGEPRHAGVDGDGPLLLGDSTDLVSRWDHAQSTFVDDPRLAVQEARDLVEDVLGKLASSFDEERGRLEATWEAGGEPTTEDLRQALRRYRLFFERLLAA</sequence>